<evidence type="ECO:0000313" key="1">
    <source>
        <dbReference type="EMBL" id="MCP1388334.1"/>
    </source>
</evidence>
<evidence type="ECO:0000313" key="2">
    <source>
        <dbReference type="Proteomes" id="UP001204000"/>
    </source>
</evidence>
<dbReference type="Gene3D" id="2.60.120.10">
    <property type="entry name" value="Jelly Rolls"/>
    <property type="match status" value="1"/>
</dbReference>
<proteinExistence type="predicted"/>
<name>A0ABT1G2T1_9CORY</name>
<evidence type="ECO:0008006" key="3">
    <source>
        <dbReference type="Google" id="ProtNLM"/>
    </source>
</evidence>
<keyword evidence="2" id="KW-1185">Reference proteome</keyword>
<dbReference type="SUPFAM" id="SSF51182">
    <property type="entry name" value="RmlC-like cupins"/>
    <property type="match status" value="1"/>
</dbReference>
<dbReference type="InterPro" id="IPR014710">
    <property type="entry name" value="RmlC-like_jellyroll"/>
</dbReference>
<sequence length="215" mass="22234">MDNLDLTPLSGAAGSADRIGAWDLAVALDTRDAEGQLAPRSGRQSFFWVADGELRLTGPGGFNEPVTPDQVGVVSGSQVRGAGRVVGARLDAIADAEGTVEIFEPEIFTLRGVTTEISGEARVLAGTMFGRTSPVATAHPVVAAELRLAPGAEVAFTLEPNFEYGLLALADGCAVQNVDVPAGEVAYAEAGGRTWGVKNRATGWVRAVVFGGEPI</sequence>
<dbReference type="InterPro" id="IPR011051">
    <property type="entry name" value="RmlC_Cupin_sf"/>
</dbReference>
<gene>
    <name evidence="1" type="ORF">M5J20_09065</name>
</gene>
<comment type="caution">
    <text evidence="1">The sequence shown here is derived from an EMBL/GenBank/DDBJ whole genome shotgun (WGS) entry which is preliminary data.</text>
</comment>
<dbReference type="RefSeq" id="WP_253578805.1">
    <property type="nucleotide sequence ID" value="NZ_JAMFTQ010000013.1"/>
</dbReference>
<reference evidence="1" key="1">
    <citation type="submission" date="2022-05" db="EMBL/GenBank/DDBJ databases">
        <title>Corynebacterium sp. TA-R-1 sp. nov., isolated from human feces.</title>
        <authorList>
            <person name="Shamsuzzaman M."/>
            <person name="Dahal R.H."/>
        </authorList>
    </citation>
    <scope>NUCLEOTIDE SEQUENCE</scope>
    <source>
        <strain evidence="1">TA-R-1</strain>
    </source>
</reference>
<protein>
    <recommendedName>
        <fullName evidence="3">HutD family protein</fullName>
    </recommendedName>
</protein>
<accession>A0ABT1G2T1</accession>
<organism evidence="1 2">
    <name type="scientific">Corynebacterium stercoris</name>
    <dbReference type="NCBI Taxonomy" id="2943490"/>
    <lineage>
        <taxon>Bacteria</taxon>
        <taxon>Bacillati</taxon>
        <taxon>Actinomycetota</taxon>
        <taxon>Actinomycetes</taxon>
        <taxon>Mycobacteriales</taxon>
        <taxon>Corynebacteriaceae</taxon>
        <taxon>Corynebacterium</taxon>
    </lineage>
</organism>
<dbReference type="Proteomes" id="UP001204000">
    <property type="component" value="Unassembled WGS sequence"/>
</dbReference>
<dbReference type="EMBL" id="JAMFTQ010000013">
    <property type="protein sequence ID" value="MCP1388334.1"/>
    <property type="molecule type" value="Genomic_DNA"/>
</dbReference>